<dbReference type="PANTHER" id="PTHR46405:SF3">
    <property type="entry name" value="RING_U-BOX SUPERFAMILY PROTEIN"/>
    <property type="match status" value="1"/>
</dbReference>
<dbReference type="Gene3D" id="3.30.40.10">
    <property type="entry name" value="Zinc/RING finger domain, C3HC4 (zinc finger)"/>
    <property type="match status" value="1"/>
</dbReference>
<dbReference type="Pfam" id="PF20235">
    <property type="entry name" value="PIR2-like_helical"/>
    <property type="match status" value="1"/>
</dbReference>
<dbReference type="CDD" id="cd23128">
    <property type="entry name" value="RING-HC_MIP1-like"/>
    <property type="match status" value="1"/>
</dbReference>
<keyword evidence="1" id="KW-0479">Metal-binding</keyword>
<evidence type="ECO:0000256" key="2">
    <source>
        <dbReference type="SAM" id="MobiDB-lite"/>
    </source>
</evidence>
<proteinExistence type="predicted"/>
<protein>
    <submittedName>
        <fullName evidence="6">MND1-interacting protein 1 isoform X1</fullName>
    </submittedName>
    <submittedName>
        <fullName evidence="5">MND1-interacting protein 1 isoform X2</fullName>
    </submittedName>
</protein>
<feature type="domain" description="RING-type" evidence="3">
    <location>
        <begin position="697"/>
        <end position="737"/>
    </location>
</feature>
<dbReference type="InterPro" id="IPR046934">
    <property type="entry name" value="PIR2-like"/>
</dbReference>
<dbReference type="InterPro" id="IPR046527">
    <property type="entry name" value="PIR2-like_helical"/>
</dbReference>
<dbReference type="InterPro" id="IPR013083">
    <property type="entry name" value="Znf_RING/FYVE/PHD"/>
</dbReference>
<dbReference type="RefSeq" id="XP_019101308.1">
    <property type="nucleotide sequence ID" value="XM_019245763.1"/>
</dbReference>
<keyword evidence="4" id="KW-1185">Reference proteome</keyword>
<evidence type="ECO:0000313" key="5">
    <source>
        <dbReference type="RefSeq" id="XP_010509629.2"/>
    </source>
</evidence>
<feature type="compositionally biased region" description="Polar residues" evidence="2">
    <location>
        <begin position="643"/>
        <end position="659"/>
    </location>
</feature>
<evidence type="ECO:0000313" key="6">
    <source>
        <dbReference type="RefSeq" id="XP_019101308.1"/>
    </source>
</evidence>
<evidence type="ECO:0000259" key="3">
    <source>
        <dbReference type="PROSITE" id="PS50089"/>
    </source>
</evidence>
<dbReference type="RefSeq" id="XP_010509629.2">
    <property type="nucleotide sequence ID" value="XM_010511327.2"/>
</dbReference>
<reference evidence="5 6" key="3">
    <citation type="submission" date="2025-05" db="UniProtKB">
        <authorList>
            <consortium name="RefSeq"/>
        </authorList>
    </citation>
    <scope>IDENTIFICATION</scope>
</reference>
<name>A0ABM1RQM0_CAMSA</name>
<dbReference type="PROSITE" id="PS50089">
    <property type="entry name" value="ZF_RING_2"/>
    <property type="match status" value="1"/>
</dbReference>
<accession>A0ABM1RQM0</accession>
<dbReference type="PANTHER" id="PTHR46405">
    <property type="entry name" value="OS05G0141500 PROTEIN"/>
    <property type="match status" value="1"/>
</dbReference>
<gene>
    <name evidence="5 6" type="primary">LOC104786022</name>
</gene>
<feature type="region of interest" description="Disordered" evidence="2">
    <location>
        <begin position="642"/>
        <end position="671"/>
    </location>
</feature>
<reference evidence="4" key="1">
    <citation type="journal article" date="1997" name="Nucleic Acids Res.">
        <title>tRNAscan-SE: a program for improved detection of transfer RNA genes in genomic sequence.</title>
        <authorList>
            <person name="Lowe T.M."/>
            <person name="Eddy S.R."/>
        </authorList>
    </citation>
    <scope>NUCLEOTIDE SEQUENCE [LARGE SCALE GENOMIC DNA]</scope>
    <source>
        <strain evidence="4">r\DH55</strain>
    </source>
</reference>
<reference evidence="4" key="2">
    <citation type="journal article" date="2014" name="Nat. Commun.">
        <title>The emerging biofuel crop Camelina sativa retains a highly undifferentiated hexaploid genome structure.</title>
        <authorList>
            <person name="Kagale S."/>
            <person name="Koh C."/>
            <person name="Nixon J."/>
            <person name="Bollina V."/>
            <person name="Clarke W.E."/>
            <person name="Tuteja R."/>
            <person name="Spillane C."/>
            <person name="Robinson S.J."/>
            <person name="Links M.G."/>
            <person name="Clarke C."/>
            <person name="Higgins E.E."/>
            <person name="Huebert T."/>
            <person name="Sharpe A.G."/>
            <person name="Parkin I.A."/>
        </authorList>
    </citation>
    <scope>NUCLEOTIDE SEQUENCE [LARGE SCALE GENOMIC DNA]</scope>
    <source>
        <strain evidence="4">r\DH55</strain>
    </source>
</reference>
<dbReference type="GeneID" id="104786022"/>
<sequence length="751" mass="83182">MSLLGSSVSTGVRSSQQSPINFRTYKDVCLSLMGCTVREKHVRPNRKTRSVKPEFDPCCLLDRTGLSESMIDSRLKHLIYHPGLLDSCPESNPSGNFEENGWGYCTEEQLEDILLKHLEYLYNEAISKLVGLGYDEDVALRAVLSNGYCYGGMDVMSNILHNSLAYLKSSTGEGSNEDSEDQSETVFTDLRQLEEYSLAGMVYLLQQVKPQLSKGDAMWCLLMSELHVGRASTMDLPSSGKGNGSNNVEGVDGGASSTVNGVGVGGGVIAPALCRFHGGWGFGNGRGGPKFSGNGVSLCGEELTLKREIDCPRRFNLSPSMKSLLRENVAAFAAGYRASMEQKKQMQMQSDTSGNSLSCTAAPGKLSEMCEQPRKSGSEESVSSVLEKFRDLNIDDSVDSAPEELKDDALIGLLHQVQDLKKQLKDRKDWAQKKAMQAAQKVSDELAELKTLRSEREETQRLKKGKQTREDSTLKKLSEMENALRKASGQVDKASAIARALEHENAEIRAEMEASKLSASESLTACIEASKKEKKSLKKHVAWEKQKMKLQDEITAEKEKIKALHRDLAQITQEEKEYEAKWRQEQKAKEQALAQVEEEQRSKEATEASNKRKVETLRLKIEIDFQRHKDDLQRLEQELSRLNKASSTDSSLQSNNTSHTKGKSDKSKGEAMSNKLLEELDKLDGSYEKEANCDRECLICMKDEVSVMFLPCAHQVVCASCSDSFMGGSNATCPCCRAPVQQRIRVFGASS</sequence>
<dbReference type="InterPro" id="IPR001841">
    <property type="entry name" value="Znf_RING"/>
</dbReference>
<dbReference type="Proteomes" id="UP000694864">
    <property type="component" value="Chromosome 5"/>
</dbReference>
<keyword evidence="1" id="KW-0863">Zinc-finger</keyword>
<evidence type="ECO:0000313" key="4">
    <source>
        <dbReference type="Proteomes" id="UP000694864"/>
    </source>
</evidence>
<evidence type="ECO:0000256" key="1">
    <source>
        <dbReference type="PROSITE-ProRule" id="PRU00175"/>
    </source>
</evidence>
<dbReference type="Pfam" id="PF13920">
    <property type="entry name" value="zf-C3HC4_3"/>
    <property type="match status" value="1"/>
</dbReference>
<dbReference type="SUPFAM" id="SSF57850">
    <property type="entry name" value="RING/U-box"/>
    <property type="match status" value="1"/>
</dbReference>
<keyword evidence="1" id="KW-0862">Zinc</keyword>
<organism evidence="4 6">
    <name type="scientific">Camelina sativa</name>
    <name type="common">False flax</name>
    <name type="synonym">Myagrum sativum</name>
    <dbReference type="NCBI Taxonomy" id="90675"/>
    <lineage>
        <taxon>Eukaryota</taxon>
        <taxon>Viridiplantae</taxon>
        <taxon>Streptophyta</taxon>
        <taxon>Embryophyta</taxon>
        <taxon>Tracheophyta</taxon>
        <taxon>Spermatophyta</taxon>
        <taxon>Magnoliopsida</taxon>
        <taxon>eudicotyledons</taxon>
        <taxon>Gunneridae</taxon>
        <taxon>Pentapetalae</taxon>
        <taxon>rosids</taxon>
        <taxon>malvids</taxon>
        <taxon>Brassicales</taxon>
        <taxon>Brassicaceae</taxon>
        <taxon>Camelineae</taxon>
        <taxon>Camelina</taxon>
    </lineage>
</organism>